<feature type="domain" description="KANL2-like probable zinc-finger" evidence="15">
    <location>
        <begin position="30"/>
        <end position="92"/>
    </location>
</feature>
<dbReference type="GO" id="GO:0005634">
    <property type="term" value="C:nucleus"/>
    <property type="evidence" value="ECO:0007669"/>
    <property type="project" value="UniProtKB-SubCell"/>
</dbReference>
<keyword evidence="7" id="KW-0156">Chromatin regulator</keyword>
<evidence type="ECO:0000256" key="9">
    <source>
        <dbReference type="ARBA" id="ARBA00023242"/>
    </source>
</evidence>
<feature type="compositionally biased region" description="Basic and acidic residues" evidence="14">
    <location>
        <begin position="580"/>
        <end position="589"/>
    </location>
</feature>
<evidence type="ECO:0000256" key="14">
    <source>
        <dbReference type="SAM" id="MobiDB-lite"/>
    </source>
</evidence>
<feature type="compositionally biased region" description="Polar residues" evidence="14">
    <location>
        <begin position="623"/>
        <end position="646"/>
    </location>
</feature>
<dbReference type="AlphaFoldDB" id="A0A2B4SKK1"/>
<evidence type="ECO:0000313" key="17">
    <source>
        <dbReference type="Proteomes" id="UP000225706"/>
    </source>
</evidence>
<name>A0A2B4SKK1_STYPI</name>
<evidence type="ECO:0000259" key="15">
    <source>
        <dbReference type="Pfam" id="PF13891"/>
    </source>
</evidence>
<feature type="region of interest" description="Disordered" evidence="14">
    <location>
        <begin position="535"/>
        <end position="736"/>
    </location>
</feature>
<feature type="domain" description="KANL2-like probable zinc-finger" evidence="15">
    <location>
        <begin position="285"/>
        <end position="348"/>
    </location>
</feature>
<dbReference type="GO" id="GO:0044545">
    <property type="term" value="C:NSL complex"/>
    <property type="evidence" value="ECO:0007669"/>
    <property type="project" value="TreeGrafter"/>
</dbReference>
<dbReference type="InterPro" id="IPR025927">
    <property type="entry name" value="Znf_KANL2-like"/>
</dbReference>
<feature type="compositionally biased region" description="Low complexity" evidence="14">
    <location>
        <begin position="653"/>
        <end position="669"/>
    </location>
</feature>
<feature type="compositionally biased region" description="Polar residues" evidence="14">
    <location>
        <begin position="670"/>
        <end position="684"/>
    </location>
</feature>
<evidence type="ECO:0000256" key="3">
    <source>
        <dbReference type="ARBA" id="ARBA00015508"/>
    </source>
</evidence>
<comment type="subunit">
    <text evidence="13">Component of the NSL complex at least composed of KAT8/MOF, KANSL1, KANSL2, KANSL3, MCRS1, PHF20, OGT1/OGT, WDR5 and HCFC1.</text>
</comment>
<feature type="compositionally biased region" description="Basic and acidic residues" evidence="14">
    <location>
        <begin position="100"/>
        <end position="122"/>
    </location>
</feature>
<evidence type="ECO:0000256" key="4">
    <source>
        <dbReference type="ARBA" id="ARBA00022499"/>
    </source>
</evidence>
<feature type="region of interest" description="Disordered" evidence="14">
    <location>
        <begin position="100"/>
        <end position="158"/>
    </location>
</feature>
<organism evidence="16 17">
    <name type="scientific">Stylophora pistillata</name>
    <name type="common">Smooth cauliflower coral</name>
    <dbReference type="NCBI Taxonomy" id="50429"/>
    <lineage>
        <taxon>Eukaryota</taxon>
        <taxon>Metazoa</taxon>
        <taxon>Cnidaria</taxon>
        <taxon>Anthozoa</taxon>
        <taxon>Hexacorallia</taxon>
        <taxon>Scleractinia</taxon>
        <taxon>Astrocoeniina</taxon>
        <taxon>Pocilloporidae</taxon>
        <taxon>Stylophora</taxon>
    </lineage>
</organism>
<comment type="caution">
    <text evidence="16">The sequence shown here is derived from an EMBL/GenBank/DDBJ whole genome shotgun (WGS) entry which is preliminary data.</text>
</comment>
<evidence type="ECO:0000256" key="7">
    <source>
        <dbReference type="ARBA" id="ARBA00022853"/>
    </source>
</evidence>
<evidence type="ECO:0000256" key="13">
    <source>
        <dbReference type="ARBA" id="ARBA00093543"/>
    </source>
</evidence>
<reference evidence="17" key="1">
    <citation type="journal article" date="2017" name="bioRxiv">
        <title>Comparative analysis of the genomes of Stylophora pistillata and Acropora digitifera provides evidence for extensive differences between species of corals.</title>
        <authorList>
            <person name="Voolstra C.R."/>
            <person name="Li Y."/>
            <person name="Liew Y.J."/>
            <person name="Baumgarten S."/>
            <person name="Zoccola D."/>
            <person name="Flot J.-F."/>
            <person name="Tambutte S."/>
            <person name="Allemand D."/>
            <person name="Aranda M."/>
        </authorList>
    </citation>
    <scope>NUCLEOTIDE SEQUENCE [LARGE SCALE GENOMIC DNA]</scope>
</reference>
<evidence type="ECO:0000313" key="16">
    <source>
        <dbReference type="EMBL" id="PFX30411.1"/>
    </source>
</evidence>
<dbReference type="EMBL" id="LSMT01000050">
    <property type="protein sequence ID" value="PFX30411.1"/>
    <property type="molecule type" value="Genomic_DNA"/>
</dbReference>
<feature type="region of interest" description="Disordered" evidence="14">
    <location>
        <begin position="400"/>
        <end position="461"/>
    </location>
</feature>
<comment type="subcellular location">
    <subcellularLocation>
        <location evidence="2">Mitochondrion</location>
    </subcellularLocation>
    <subcellularLocation>
        <location evidence="1">Nucleus</location>
    </subcellularLocation>
</comment>
<evidence type="ECO:0000256" key="12">
    <source>
        <dbReference type="ARBA" id="ARBA00093359"/>
    </source>
</evidence>
<evidence type="ECO:0000256" key="5">
    <source>
        <dbReference type="ARBA" id="ARBA00022553"/>
    </source>
</evidence>
<accession>A0A2B4SKK1</accession>
<sequence>MAEVAEKTKNEVGSVGIKAESKAEPRRKLCAYSQRVCNLEILKGFDFCHKHILEDKASPFKPCDFVAKSNGRRCPNPAQKLPHGKSFCIIHTRKAELRRAVEERRKRRHVDDNEGSYEDDKGKRRRTSSSNSQKSDKQDGHSSDEDGANSGDDYLKVDSAWHGDIDSDAESVDSEEEDPLKHAGVWSVEEATRMCRDKMIRLRSLYITQFKRLQHVLKERRRKYCQAIQAEEVEGTGECHLTPTQLLGRKCRHDCPGTEALLHRQAKEKKQGASTRPQGVSNLRCTYSPGGNRCTEKVLPLTKHCMKHITHDPNQLLFQRCTFPSKGETHCDRNVAKIFTHSTCQLHMELPADMKRASVEKDLRNAKERANLRNARIFGHKQSATEVPEALQQKSIVLLPPSTPGQSFEAQPTTTEVQQNAATAPLSTKSTTSSTSTEKMEVDSSDTKANVDDKESSSVSISVDMETSSDSLAGAAVQPDPRLALESISPGLAAASLVAVCSSPQLPLQRTPVASFSGVQQAAVTDSKVVLSSNVKGKSVTAASADETKVDADPKAVELKEREESGDSEEAEKQGSGTVKSKDTSDPDKLASVQPGNSETPEKQSDVSELKLNVAQTKEEAKVTTSTVCTSPAASQTALQRTTQAAPLQDAPNTSSSSTSQNTTKTQSTEPSKSMPSQGTSKSVSGGPAFDVLLEPPKGTSTCTSTAAPTVAKQAPSVTSVSSIHPPQSNPSSLKTLSVKPLITSDPHRSAAVKSFQHLPAGMTAASSKQFSAITSVTTKETNKDGNKVEMGKSQ</sequence>
<dbReference type="PANTHER" id="PTHR13453:SF1">
    <property type="entry name" value="KAT8 REGULATORY NSL COMPLEX SUBUNIT 2"/>
    <property type="match status" value="1"/>
</dbReference>
<evidence type="ECO:0000256" key="10">
    <source>
        <dbReference type="ARBA" id="ARBA00032947"/>
    </source>
</evidence>
<feature type="compositionally biased region" description="Polar residues" evidence="14">
    <location>
        <begin position="699"/>
        <end position="708"/>
    </location>
</feature>
<evidence type="ECO:0000256" key="8">
    <source>
        <dbReference type="ARBA" id="ARBA00023128"/>
    </source>
</evidence>
<evidence type="ECO:0000256" key="11">
    <source>
        <dbReference type="ARBA" id="ARBA00033378"/>
    </source>
</evidence>
<proteinExistence type="predicted"/>
<keyword evidence="17" id="KW-1185">Reference proteome</keyword>
<dbReference type="GO" id="GO:0005739">
    <property type="term" value="C:mitochondrion"/>
    <property type="evidence" value="ECO:0007669"/>
    <property type="project" value="UniProtKB-SubCell"/>
</dbReference>
<keyword evidence="6" id="KW-0832">Ubl conjugation</keyword>
<dbReference type="PANTHER" id="PTHR13453">
    <property type="entry name" value="KAT8 REGULATORY NSL COMPLEX SUBUNIT 2"/>
    <property type="match status" value="1"/>
</dbReference>
<protein>
    <recommendedName>
        <fullName evidence="3">KAT8 regulatory NSL complex subunit 2</fullName>
    </recommendedName>
    <alternativeName>
        <fullName evidence="11">NSL complex protein NSL2</fullName>
    </alternativeName>
    <alternativeName>
        <fullName evidence="10">Non-specific lethal 2 homolog</fullName>
    </alternativeName>
</protein>
<keyword evidence="5" id="KW-0597">Phosphoprotein</keyword>
<feature type="compositionally biased region" description="Low complexity" evidence="14">
    <location>
        <begin position="427"/>
        <end position="437"/>
    </location>
</feature>
<feature type="compositionally biased region" description="Basic and acidic residues" evidence="14">
    <location>
        <begin position="134"/>
        <end position="144"/>
    </location>
</feature>
<evidence type="ECO:0000256" key="2">
    <source>
        <dbReference type="ARBA" id="ARBA00004173"/>
    </source>
</evidence>
<dbReference type="GO" id="GO:0006325">
    <property type="term" value="P:chromatin organization"/>
    <property type="evidence" value="ECO:0007669"/>
    <property type="project" value="UniProtKB-KW"/>
</dbReference>
<feature type="compositionally biased region" description="Basic and acidic residues" evidence="14">
    <location>
        <begin position="600"/>
        <end position="609"/>
    </location>
</feature>
<dbReference type="STRING" id="50429.A0A2B4SKK1"/>
<gene>
    <name evidence="16" type="primary">KANSL2</name>
    <name evidence="16" type="ORF">AWC38_SpisGene4771</name>
</gene>
<feature type="compositionally biased region" description="Basic and acidic residues" evidence="14">
    <location>
        <begin position="546"/>
        <end position="565"/>
    </location>
</feature>
<evidence type="ECO:0000256" key="6">
    <source>
        <dbReference type="ARBA" id="ARBA00022843"/>
    </source>
</evidence>
<keyword evidence="9" id="KW-0539">Nucleus</keyword>
<evidence type="ECO:0000256" key="1">
    <source>
        <dbReference type="ARBA" id="ARBA00004123"/>
    </source>
</evidence>
<comment type="function">
    <text evidence="12">Non-catalytic component of the NSL histone acetyltransferase complex, a multiprotein complex that mediates histone H4 acetylation at 'Lys-5'- and 'Lys-8' (H4K5ac and H4K8ac) at transcription start sites and promotes transcription initiation. Required for NSL complex stability and for transcription of intraciliary transport genes in both ciliated and non-ciliated cells by regulating histone H4 acetylation at 'Lys-5'- and 'Lys-12' (H4K5ac and H4K12ac). This is necessary for cilium assembly in ciliated cells and for organization of the microtubule cytoskeleton in non-ciliated cells. Required within the NSL complex to maintain nuclear architecture stability by promoting KAT8-mediated acetylation of lamin LMNA.</text>
</comment>
<dbReference type="InterPro" id="IPR026316">
    <property type="entry name" value="NSL2"/>
</dbReference>
<keyword evidence="4" id="KW-1017">Isopeptide bond</keyword>
<feature type="compositionally biased region" description="Basic and acidic residues" evidence="14">
    <location>
        <begin position="438"/>
        <end position="456"/>
    </location>
</feature>
<feature type="compositionally biased region" description="Polar residues" evidence="14">
    <location>
        <begin position="716"/>
        <end position="736"/>
    </location>
</feature>
<keyword evidence="8" id="KW-0496">Mitochondrion</keyword>
<dbReference type="OrthoDB" id="677315at2759"/>
<feature type="compositionally biased region" description="Polar residues" evidence="14">
    <location>
        <begin position="404"/>
        <end position="426"/>
    </location>
</feature>
<dbReference type="Pfam" id="PF13891">
    <property type="entry name" value="zf-C3HC3H_KANSL2"/>
    <property type="match status" value="2"/>
</dbReference>
<dbReference type="Proteomes" id="UP000225706">
    <property type="component" value="Unassembled WGS sequence"/>
</dbReference>